<evidence type="ECO:0000256" key="2">
    <source>
        <dbReference type="SAM" id="Phobius"/>
    </source>
</evidence>
<sequence>MDQIEKTYELQHVVLVGLSCAGLGITIFFPAIDPALFESPRFSLVARFFLFTVLKISVKSVLKEFSTFVEFSAEVSRKKSPSFSANSLASSTPEPISDFLNPSCYQSE</sequence>
<dbReference type="PROSITE" id="PS51257">
    <property type="entry name" value="PROKAR_LIPOPROTEIN"/>
    <property type="match status" value="1"/>
</dbReference>
<feature type="transmembrane region" description="Helical" evidence="2">
    <location>
        <begin position="12"/>
        <end position="32"/>
    </location>
</feature>
<gene>
    <name evidence="3" type="ORF">ARALYDRAFT_900687</name>
</gene>
<keyword evidence="4" id="KW-1185">Reference proteome</keyword>
<dbReference type="Gramene" id="scaffold_400188.1">
    <property type="protein sequence ID" value="scaffold_400188.1"/>
    <property type="gene ID" value="scaffold_400188.1"/>
</dbReference>
<organism evidence="4">
    <name type="scientific">Arabidopsis lyrata subsp. lyrata</name>
    <name type="common">Lyre-leaved rock-cress</name>
    <dbReference type="NCBI Taxonomy" id="81972"/>
    <lineage>
        <taxon>Eukaryota</taxon>
        <taxon>Viridiplantae</taxon>
        <taxon>Streptophyta</taxon>
        <taxon>Embryophyta</taxon>
        <taxon>Tracheophyta</taxon>
        <taxon>Spermatophyta</taxon>
        <taxon>Magnoliopsida</taxon>
        <taxon>eudicotyledons</taxon>
        <taxon>Gunneridae</taxon>
        <taxon>Pentapetalae</taxon>
        <taxon>rosids</taxon>
        <taxon>malvids</taxon>
        <taxon>Brassicales</taxon>
        <taxon>Brassicaceae</taxon>
        <taxon>Camelineae</taxon>
        <taxon>Arabidopsis</taxon>
    </lineage>
</organism>
<dbReference type="EMBL" id="GL348716">
    <property type="protein sequence ID" value="EFH56700.1"/>
    <property type="molecule type" value="Genomic_DNA"/>
</dbReference>
<accession>D7LE00</accession>
<evidence type="ECO:0000313" key="4">
    <source>
        <dbReference type="Proteomes" id="UP000008694"/>
    </source>
</evidence>
<protein>
    <submittedName>
        <fullName evidence="3">Predicted protein</fullName>
    </submittedName>
</protein>
<proteinExistence type="predicted"/>
<evidence type="ECO:0000313" key="3">
    <source>
        <dbReference type="EMBL" id="EFH56700.1"/>
    </source>
</evidence>
<feature type="region of interest" description="Disordered" evidence="1">
    <location>
        <begin position="76"/>
        <end position="108"/>
    </location>
</feature>
<feature type="compositionally biased region" description="Low complexity" evidence="1">
    <location>
        <begin position="81"/>
        <end position="91"/>
    </location>
</feature>
<dbReference type="AlphaFoldDB" id="D7LE00"/>
<keyword evidence="2" id="KW-1133">Transmembrane helix</keyword>
<keyword evidence="2" id="KW-0812">Transmembrane</keyword>
<keyword evidence="2" id="KW-0472">Membrane</keyword>
<dbReference type="Proteomes" id="UP000008694">
    <property type="component" value="Unassembled WGS sequence"/>
</dbReference>
<dbReference type="HOGENOM" id="CLU_2200535_0_0_1"/>
<evidence type="ECO:0000256" key="1">
    <source>
        <dbReference type="SAM" id="MobiDB-lite"/>
    </source>
</evidence>
<name>D7LE00_ARALL</name>
<reference evidence="4" key="1">
    <citation type="journal article" date="2011" name="Nat. Genet.">
        <title>The Arabidopsis lyrata genome sequence and the basis of rapid genome size change.</title>
        <authorList>
            <person name="Hu T.T."/>
            <person name="Pattyn P."/>
            <person name="Bakker E.G."/>
            <person name="Cao J."/>
            <person name="Cheng J.-F."/>
            <person name="Clark R.M."/>
            <person name="Fahlgren N."/>
            <person name="Fawcett J.A."/>
            <person name="Grimwood J."/>
            <person name="Gundlach H."/>
            <person name="Haberer G."/>
            <person name="Hollister J.D."/>
            <person name="Ossowski S."/>
            <person name="Ottilar R.P."/>
            <person name="Salamov A.A."/>
            <person name="Schneeberger K."/>
            <person name="Spannagl M."/>
            <person name="Wang X."/>
            <person name="Yang L."/>
            <person name="Nasrallah M.E."/>
            <person name="Bergelson J."/>
            <person name="Carrington J.C."/>
            <person name="Gaut B.S."/>
            <person name="Schmutz J."/>
            <person name="Mayer K.F.X."/>
            <person name="Van de Peer Y."/>
            <person name="Grigoriev I.V."/>
            <person name="Nordborg M."/>
            <person name="Weigel D."/>
            <person name="Guo Y.-L."/>
        </authorList>
    </citation>
    <scope>NUCLEOTIDE SEQUENCE [LARGE SCALE GENOMIC DNA]</scope>
    <source>
        <strain evidence="4">cv. MN47</strain>
    </source>
</reference>